<keyword evidence="3" id="KW-0285">Flavoprotein</keyword>
<accession>W6UQ53</accession>
<evidence type="ECO:0000256" key="4">
    <source>
        <dbReference type="ARBA" id="ARBA00022827"/>
    </source>
</evidence>
<evidence type="ECO:0000313" key="9">
    <source>
        <dbReference type="EMBL" id="EUB62926.1"/>
    </source>
</evidence>
<dbReference type="PANTHER" id="PTHR43876:SF7">
    <property type="entry name" value="UBIQUINONE BIOSYNTHESIS MONOOXYGENASE COQ6, MITOCHONDRIAL"/>
    <property type="match status" value="1"/>
</dbReference>
<keyword evidence="7" id="KW-0472">Membrane</keyword>
<dbReference type="AlphaFoldDB" id="W6UQ53"/>
<dbReference type="STRING" id="6210.W6UQ53"/>
<organism evidence="9 10">
    <name type="scientific">Echinococcus granulosus</name>
    <name type="common">Hydatid tapeworm</name>
    <dbReference type="NCBI Taxonomy" id="6210"/>
    <lineage>
        <taxon>Eukaryota</taxon>
        <taxon>Metazoa</taxon>
        <taxon>Spiralia</taxon>
        <taxon>Lophotrochozoa</taxon>
        <taxon>Platyhelminthes</taxon>
        <taxon>Cestoda</taxon>
        <taxon>Eucestoda</taxon>
        <taxon>Cyclophyllidea</taxon>
        <taxon>Taeniidae</taxon>
        <taxon>Echinococcus</taxon>
        <taxon>Echinococcus granulosus group</taxon>
    </lineage>
</organism>
<evidence type="ECO:0000256" key="5">
    <source>
        <dbReference type="ARBA" id="ARBA00023002"/>
    </source>
</evidence>
<dbReference type="InterPro" id="IPR002938">
    <property type="entry name" value="FAD-bd"/>
</dbReference>
<feature type="domain" description="FAD-binding" evidence="8">
    <location>
        <begin position="330"/>
        <end position="392"/>
    </location>
</feature>
<dbReference type="InterPro" id="IPR010971">
    <property type="entry name" value="UbiH/COQ6"/>
</dbReference>
<protein>
    <submittedName>
        <fullName evidence="9">Ubiquinone biosynthesis monooxygenase COQ6</fullName>
    </submittedName>
</protein>
<keyword evidence="9" id="KW-0830">Ubiquinone</keyword>
<dbReference type="PANTHER" id="PTHR43876">
    <property type="entry name" value="UBIQUINONE BIOSYNTHESIS MONOOXYGENASE COQ6, MITOCHONDRIAL"/>
    <property type="match status" value="1"/>
</dbReference>
<dbReference type="Pfam" id="PF01494">
    <property type="entry name" value="FAD_binding_3"/>
    <property type="match status" value="2"/>
</dbReference>
<dbReference type="CTD" id="36338082"/>
<keyword evidence="6 9" id="KW-0503">Monooxygenase</keyword>
<reference evidence="9 10" key="1">
    <citation type="journal article" date="2013" name="Nat. Genet.">
        <title>The genome of the hydatid tapeworm Echinococcus granulosus.</title>
        <authorList>
            <person name="Zheng H."/>
            <person name="Zhang W."/>
            <person name="Zhang L."/>
            <person name="Zhang Z."/>
            <person name="Li J."/>
            <person name="Lu G."/>
            <person name="Zhu Y."/>
            <person name="Wang Y."/>
            <person name="Huang Y."/>
            <person name="Liu J."/>
            <person name="Kang H."/>
            <person name="Chen J."/>
            <person name="Wang L."/>
            <person name="Chen A."/>
            <person name="Yu S."/>
            <person name="Gao Z."/>
            <person name="Jin L."/>
            <person name="Gu W."/>
            <person name="Wang Z."/>
            <person name="Zhao L."/>
            <person name="Shi B."/>
            <person name="Wen H."/>
            <person name="Lin R."/>
            <person name="Jones M.K."/>
            <person name="Brejova B."/>
            <person name="Vinar T."/>
            <person name="Zhao G."/>
            <person name="McManus D.P."/>
            <person name="Chen Z."/>
            <person name="Zhou Y."/>
            <person name="Wang S."/>
        </authorList>
    </citation>
    <scope>NUCLEOTIDE SEQUENCE [LARGE SCALE GENOMIC DNA]</scope>
</reference>
<comment type="caution">
    <text evidence="9">The sequence shown here is derived from an EMBL/GenBank/DDBJ whole genome shotgun (WGS) entry which is preliminary data.</text>
</comment>
<feature type="domain" description="FAD-binding" evidence="8">
    <location>
        <begin position="29"/>
        <end position="299"/>
    </location>
</feature>
<dbReference type="EMBL" id="APAU02000010">
    <property type="protein sequence ID" value="EUB62926.1"/>
    <property type="molecule type" value="Genomic_DNA"/>
</dbReference>
<dbReference type="SUPFAM" id="SSF51905">
    <property type="entry name" value="FAD/NAD(P)-binding domain"/>
    <property type="match status" value="1"/>
</dbReference>
<dbReference type="GO" id="GO:0005739">
    <property type="term" value="C:mitochondrion"/>
    <property type="evidence" value="ECO:0007669"/>
    <property type="project" value="TreeGrafter"/>
</dbReference>
<sequence length="553" mass="60876">MLVRLLRLASPVQHPHRLLSSQALRSHYDVVVVGGGMVGFGFAAFAGLQPMLRNKRILLIEGGPKKEYVKRPNHCVRVVAITPTSRSLLEGVGAWSEIENTRYRAIQKMKVIENGTSASLLLERSNPNDVMGYIVENDLIVSSLIKPVEKFAAESGTDARPGSIEVLYDTVAENLRMPKAFSDPDFPELSIRQRGTDEKTTIKTSLLVGADGFDSDVRKASGIHTIGWQHDQSAIIANLNLGPEYDYTVAWQRFTETGPIAFLPFGPERCSVTWSTTRSEAKRLMALSDEEFVNELNCHMSQPCYQPSGFVSALSNIIRMSVSKKQTSFVPPKVLSVQPGTRTQFPLSFSHCTFYHGPRVALIGDAAHRILPLSGQGVNMGFGDAACLAETINRSLFCGEDIGKLMKPTHFMRCLVGPKMRLLNSLTHAFEMLYITNYQFVLILLCTSDSRHLSHFTSERQRSVLPLGVFIESIQALYAPDEVFGGPLKMDGPLASKLALIRRLSARCGVSDAVLSLRGLGLDLVDACIPLKQFLVEGAVKGRIHLPSSCWSA</sequence>
<feature type="transmembrane region" description="Helical" evidence="7">
    <location>
        <begin position="30"/>
        <end position="48"/>
    </location>
</feature>
<keyword evidence="7" id="KW-1133">Transmembrane helix</keyword>
<comment type="cofactor">
    <cofactor evidence="1">
        <name>FAD</name>
        <dbReference type="ChEBI" id="CHEBI:57692"/>
    </cofactor>
</comment>
<dbReference type="PRINTS" id="PR00420">
    <property type="entry name" value="RNGMNOXGNASE"/>
</dbReference>
<evidence type="ECO:0000256" key="6">
    <source>
        <dbReference type="ARBA" id="ARBA00023033"/>
    </source>
</evidence>
<dbReference type="Proteomes" id="UP000019149">
    <property type="component" value="Unassembled WGS sequence"/>
</dbReference>
<dbReference type="InterPro" id="IPR051205">
    <property type="entry name" value="UbiH/COQ6_monooxygenase"/>
</dbReference>
<gene>
    <name evidence="9" type="ORF">EGR_02367</name>
</gene>
<dbReference type="GO" id="GO:0071949">
    <property type="term" value="F:FAD binding"/>
    <property type="evidence" value="ECO:0007669"/>
    <property type="project" value="InterPro"/>
</dbReference>
<evidence type="ECO:0000256" key="2">
    <source>
        <dbReference type="ARBA" id="ARBA00005349"/>
    </source>
</evidence>
<name>W6UQ53_ECHGR</name>
<keyword evidence="5" id="KW-0560">Oxidoreductase</keyword>
<dbReference type="GO" id="GO:0016705">
    <property type="term" value="F:oxidoreductase activity, acting on paired donors, with incorporation or reduction of molecular oxygen"/>
    <property type="evidence" value="ECO:0007669"/>
    <property type="project" value="InterPro"/>
</dbReference>
<dbReference type="GO" id="GO:0004497">
    <property type="term" value="F:monooxygenase activity"/>
    <property type="evidence" value="ECO:0007669"/>
    <property type="project" value="UniProtKB-KW"/>
</dbReference>
<proteinExistence type="inferred from homology"/>
<keyword evidence="7" id="KW-0812">Transmembrane</keyword>
<evidence type="ECO:0000313" key="10">
    <source>
        <dbReference type="Proteomes" id="UP000019149"/>
    </source>
</evidence>
<dbReference type="Gene3D" id="3.50.50.60">
    <property type="entry name" value="FAD/NAD(P)-binding domain"/>
    <property type="match status" value="2"/>
</dbReference>
<evidence type="ECO:0000256" key="3">
    <source>
        <dbReference type="ARBA" id="ARBA00022630"/>
    </source>
</evidence>
<dbReference type="NCBIfam" id="TIGR01988">
    <property type="entry name" value="Ubi-OHases"/>
    <property type="match status" value="1"/>
</dbReference>
<dbReference type="OMA" id="VKQMQVW"/>
<keyword evidence="10" id="KW-1185">Reference proteome</keyword>
<comment type="similarity">
    <text evidence="2">Belongs to the UbiH/COQ6 family.</text>
</comment>
<dbReference type="KEGG" id="egl:EGR_02367"/>
<dbReference type="GeneID" id="36338082"/>
<dbReference type="InterPro" id="IPR036188">
    <property type="entry name" value="FAD/NAD-bd_sf"/>
</dbReference>
<evidence type="ECO:0000259" key="8">
    <source>
        <dbReference type="Pfam" id="PF01494"/>
    </source>
</evidence>
<keyword evidence="4" id="KW-0274">FAD</keyword>
<dbReference type="OrthoDB" id="683240at2759"/>
<dbReference type="GO" id="GO:0006744">
    <property type="term" value="P:ubiquinone biosynthetic process"/>
    <property type="evidence" value="ECO:0007669"/>
    <property type="project" value="InterPro"/>
</dbReference>
<evidence type="ECO:0000256" key="7">
    <source>
        <dbReference type="SAM" id="Phobius"/>
    </source>
</evidence>
<evidence type="ECO:0000256" key="1">
    <source>
        <dbReference type="ARBA" id="ARBA00001974"/>
    </source>
</evidence>
<dbReference type="RefSeq" id="XP_024354122.1">
    <property type="nucleotide sequence ID" value="XM_024491616.1"/>
</dbReference>